<evidence type="ECO:0000313" key="8">
    <source>
        <dbReference type="Proteomes" id="UP001521222"/>
    </source>
</evidence>
<accession>A0ABR3S4H3</accession>
<dbReference type="InterPro" id="IPR017853">
    <property type="entry name" value="GH"/>
</dbReference>
<reference evidence="7 8" key="1">
    <citation type="submission" date="2024-02" db="EMBL/GenBank/DDBJ databases">
        <title>De novo assembly and annotation of 12 fungi associated with fruit tree decline syndrome in Ontario, Canada.</title>
        <authorList>
            <person name="Sulman M."/>
            <person name="Ellouze W."/>
            <person name="Ilyukhin E."/>
        </authorList>
    </citation>
    <scope>NUCLEOTIDE SEQUENCE [LARGE SCALE GENOMIC DNA]</scope>
    <source>
        <strain evidence="7 8">M97-236</strain>
    </source>
</reference>
<keyword evidence="5" id="KW-0472">Membrane</keyword>
<evidence type="ECO:0000256" key="4">
    <source>
        <dbReference type="ARBA" id="ARBA00023180"/>
    </source>
</evidence>
<gene>
    <name evidence="7" type="ORF">SLS59_000284</name>
</gene>
<dbReference type="Pfam" id="PF03198">
    <property type="entry name" value="Glyco_hydro_72"/>
    <property type="match status" value="1"/>
</dbReference>
<dbReference type="Gene3D" id="3.20.20.80">
    <property type="entry name" value="Glycosidases"/>
    <property type="match status" value="1"/>
</dbReference>
<feature type="region of interest" description="Disordered" evidence="6">
    <location>
        <begin position="355"/>
        <end position="382"/>
    </location>
</feature>
<name>A0ABR3S4H3_9PLEO</name>
<sequence length="415" mass="44939">MSIPRTLFALALTALHSAIAISTVEVKGSKFFTSEGNQIFIKGILYNGGDGLTNATQCAIDAKLMRQLGANVVRTEQSAFNATTADCIKAFEEQELYLLASLGQLKPSNLNNEPTWTTNLRDGLARNLDELHQYDNLLGLYIMDWADNTWWSDAAAPVLKAAVADLKAYRDAMRYRKIPVGIFHTALTSRPHMDFFDCGNGTVAADFYSMTASDLCRDTDFATSSFNEFVDIAGSLDAPVFIADNTCPGSRPFSDQPWILGEWSDRLSGNILTEWYRYFSTSEEVSELSFVNYTHGVGIGTPSLFPAYSTLSSQWATLSPSGMKATAYTPTATKRACPTSASDWTLDERAGTDIPTLGLSGLTTATPSSTKGTGDADNANSSDKANLGAIVGGAVGEPRQFSFKGIRSSMEIARR</sequence>
<dbReference type="PANTHER" id="PTHR31468:SF8">
    <property type="entry name" value="1,3-BETA-GLUCANOSYLTRANSFERASE GAS2"/>
    <property type="match status" value="1"/>
</dbReference>
<keyword evidence="5" id="KW-0808">Transferase</keyword>
<comment type="subcellular location">
    <subcellularLocation>
        <location evidence="1 5">Cell membrane</location>
        <topology evidence="1 5">Lipid-anchor</topology>
        <topology evidence="1 5">GPI-anchor</topology>
    </subcellularLocation>
</comment>
<comment type="similarity">
    <text evidence="2 5">Belongs to the glycosyl hydrolase 72 family.</text>
</comment>
<evidence type="ECO:0000256" key="3">
    <source>
        <dbReference type="ARBA" id="ARBA00022729"/>
    </source>
</evidence>
<protein>
    <recommendedName>
        <fullName evidence="5">1,3-beta-glucanosyltransferase</fullName>
        <ecNumber evidence="5">2.4.1.-</ecNumber>
    </recommendedName>
</protein>
<dbReference type="InterPro" id="IPR004886">
    <property type="entry name" value="Glucanosyltransferase"/>
</dbReference>
<organism evidence="7 8">
    <name type="scientific">Nothophoma quercina</name>
    <dbReference type="NCBI Taxonomy" id="749835"/>
    <lineage>
        <taxon>Eukaryota</taxon>
        <taxon>Fungi</taxon>
        <taxon>Dikarya</taxon>
        <taxon>Ascomycota</taxon>
        <taxon>Pezizomycotina</taxon>
        <taxon>Dothideomycetes</taxon>
        <taxon>Pleosporomycetidae</taxon>
        <taxon>Pleosporales</taxon>
        <taxon>Pleosporineae</taxon>
        <taxon>Didymellaceae</taxon>
        <taxon>Nothophoma</taxon>
    </lineage>
</organism>
<dbReference type="PANTHER" id="PTHR31468">
    <property type="entry name" value="1,3-BETA-GLUCANOSYLTRANSFERASE GAS1"/>
    <property type="match status" value="1"/>
</dbReference>
<feature type="chain" id="PRO_5044972595" description="1,3-beta-glucanosyltransferase" evidence="5">
    <location>
        <begin position="21"/>
        <end position="415"/>
    </location>
</feature>
<evidence type="ECO:0000256" key="2">
    <source>
        <dbReference type="ARBA" id="ARBA00007528"/>
    </source>
</evidence>
<dbReference type="EMBL" id="JAKIXB020000001">
    <property type="protein sequence ID" value="KAL1611565.1"/>
    <property type="molecule type" value="Genomic_DNA"/>
</dbReference>
<evidence type="ECO:0000313" key="7">
    <source>
        <dbReference type="EMBL" id="KAL1611565.1"/>
    </source>
</evidence>
<dbReference type="SUPFAM" id="SSF51445">
    <property type="entry name" value="(Trans)glycosidases"/>
    <property type="match status" value="1"/>
</dbReference>
<keyword evidence="4" id="KW-0325">Glycoprotein</keyword>
<evidence type="ECO:0000256" key="5">
    <source>
        <dbReference type="RuleBase" id="RU361209"/>
    </source>
</evidence>
<comment type="caution">
    <text evidence="7">The sequence shown here is derived from an EMBL/GenBank/DDBJ whole genome shotgun (WGS) entry which is preliminary data.</text>
</comment>
<comment type="function">
    <text evidence="5">Splits internally a 1,3-beta-glucan molecule and transfers the newly generated reducing end (the donor) to the non-reducing end of another 1,3-beta-glucan molecule (the acceptor) forming a 1,3-beta linkage, resulting in the elongation of 1,3-beta-glucan chains in the cell wall.</text>
</comment>
<feature type="compositionally biased region" description="Polar residues" evidence="6">
    <location>
        <begin position="361"/>
        <end position="382"/>
    </location>
</feature>
<evidence type="ECO:0000256" key="1">
    <source>
        <dbReference type="ARBA" id="ARBA00004609"/>
    </source>
</evidence>
<dbReference type="Proteomes" id="UP001521222">
    <property type="component" value="Unassembled WGS sequence"/>
</dbReference>
<evidence type="ECO:0000256" key="6">
    <source>
        <dbReference type="SAM" id="MobiDB-lite"/>
    </source>
</evidence>
<keyword evidence="5" id="KW-0449">Lipoprotein</keyword>
<feature type="signal peptide" evidence="5">
    <location>
        <begin position="1"/>
        <end position="20"/>
    </location>
</feature>
<keyword evidence="5" id="KW-0336">GPI-anchor</keyword>
<proteinExistence type="inferred from homology"/>
<dbReference type="EC" id="2.4.1.-" evidence="5"/>
<keyword evidence="3 5" id="KW-0732">Signal</keyword>
<keyword evidence="8" id="KW-1185">Reference proteome</keyword>